<protein>
    <submittedName>
        <fullName evidence="2">3'-5' exonuclease</fullName>
    </submittedName>
</protein>
<name>A0A9X9JWQ1_9CAUD</name>
<reference evidence="2" key="1">
    <citation type="submission" date="2022-07" db="EMBL/GenBank/DDBJ databases">
        <authorList>
            <person name="Asif M."/>
            <person name="Alvi I.A."/>
            <person name="Rehman S.U."/>
        </authorList>
    </citation>
    <scope>NUCLEOTIDE SEQUENCE</scope>
</reference>
<organism evidence="2 3">
    <name type="scientific">Klebsiella phage SBP</name>
    <dbReference type="NCBI Taxonomy" id="2973661"/>
    <lineage>
        <taxon>Viruses</taxon>
        <taxon>Duplodnaviria</taxon>
        <taxon>Heunggongvirae</taxon>
        <taxon>Uroviricota</taxon>
        <taxon>Caudoviricetes</taxon>
        <taxon>Jameshumphriesvirinae</taxon>
        <taxon>Zewailvirus</taxon>
        <taxon>Zewailvirus SBP</taxon>
    </lineage>
</organism>
<dbReference type="InterPro" id="IPR036397">
    <property type="entry name" value="RNaseH_sf"/>
</dbReference>
<keyword evidence="3" id="KW-1185">Reference proteome</keyword>
<dbReference type="InterPro" id="IPR012337">
    <property type="entry name" value="RNaseH-like_sf"/>
</dbReference>
<dbReference type="EMBL" id="OP114730">
    <property type="protein sequence ID" value="UYE94778.1"/>
    <property type="molecule type" value="Genomic_DNA"/>
</dbReference>
<evidence type="ECO:0000259" key="1">
    <source>
        <dbReference type="Pfam" id="PF16473"/>
    </source>
</evidence>
<dbReference type="InterPro" id="IPR033390">
    <property type="entry name" value="Rv2179c-like"/>
</dbReference>
<dbReference type="GO" id="GO:0004527">
    <property type="term" value="F:exonuclease activity"/>
    <property type="evidence" value="ECO:0007669"/>
    <property type="project" value="UniProtKB-KW"/>
</dbReference>
<dbReference type="Pfam" id="PF16473">
    <property type="entry name" value="Rv2179c-like"/>
    <property type="match status" value="1"/>
</dbReference>
<dbReference type="GO" id="GO:0003676">
    <property type="term" value="F:nucleic acid binding"/>
    <property type="evidence" value="ECO:0007669"/>
    <property type="project" value="InterPro"/>
</dbReference>
<evidence type="ECO:0000313" key="3">
    <source>
        <dbReference type="Proteomes" id="UP001163296"/>
    </source>
</evidence>
<keyword evidence="2" id="KW-0269">Exonuclease</keyword>
<gene>
    <name evidence="2" type="ORF">SBP_00026</name>
</gene>
<sequence length="178" mass="20281">MMMKHCMLDLETMGNGNRAAIIAIGAVIFDSLEVEEVGFYAQVSLDSSVRQGLEMDTSTVLWWLQQSDAARAAFENNEKAQSLATVLNDFATWLGQFHDVQMWGNGAAFDNTILSTAYRKCGIEQPWKFWNDRCYRTMKSLFPDVKCNRFGTYHNALDDARTQAWHLIEICEKHGVKL</sequence>
<proteinExistence type="predicted"/>
<evidence type="ECO:0000313" key="2">
    <source>
        <dbReference type="EMBL" id="UYE94778.1"/>
    </source>
</evidence>
<dbReference type="SUPFAM" id="SSF53098">
    <property type="entry name" value="Ribonuclease H-like"/>
    <property type="match status" value="1"/>
</dbReference>
<keyword evidence="2" id="KW-0378">Hydrolase</keyword>
<dbReference type="Gene3D" id="3.30.420.10">
    <property type="entry name" value="Ribonuclease H-like superfamily/Ribonuclease H"/>
    <property type="match status" value="1"/>
</dbReference>
<dbReference type="Proteomes" id="UP001163296">
    <property type="component" value="Segment"/>
</dbReference>
<feature type="domain" description="3'-5' exoribonuclease Rv2179c-like" evidence="1">
    <location>
        <begin position="4"/>
        <end position="170"/>
    </location>
</feature>
<keyword evidence="2" id="KW-0540">Nuclease</keyword>
<accession>A0A9X9JWQ1</accession>